<organism evidence="3 4">
    <name type="scientific">Jannaschia pagri</name>
    <dbReference type="NCBI Taxonomy" id="2829797"/>
    <lineage>
        <taxon>Bacteria</taxon>
        <taxon>Pseudomonadati</taxon>
        <taxon>Pseudomonadota</taxon>
        <taxon>Alphaproteobacteria</taxon>
        <taxon>Rhodobacterales</taxon>
        <taxon>Roseobacteraceae</taxon>
        <taxon>Jannaschia</taxon>
    </lineage>
</organism>
<evidence type="ECO:0000256" key="1">
    <source>
        <dbReference type="SAM" id="MobiDB-lite"/>
    </source>
</evidence>
<dbReference type="RefSeq" id="WP_220749884.1">
    <property type="nucleotide sequence ID" value="NZ_BPFH01000006.1"/>
</dbReference>
<comment type="caution">
    <text evidence="3">The sequence shown here is derived from an EMBL/GenBank/DDBJ whole genome shotgun (WGS) entry which is preliminary data.</text>
</comment>
<proteinExistence type="predicted"/>
<reference evidence="3 4" key="1">
    <citation type="submission" date="2021-05" db="EMBL/GenBank/DDBJ databases">
        <title>Bacteria Genome sequencing.</title>
        <authorList>
            <person name="Takabe Y."/>
            <person name="Nakajima Y."/>
            <person name="Suzuki S."/>
            <person name="Shiozaki T."/>
        </authorList>
    </citation>
    <scope>NUCLEOTIDE SEQUENCE [LARGE SCALE GENOMIC DNA]</scope>
    <source>
        <strain evidence="3 4">AI_62</strain>
    </source>
</reference>
<feature type="region of interest" description="Disordered" evidence="1">
    <location>
        <begin position="81"/>
        <end position="176"/>
    </location>
</feature>
<feature type="transmembrane region" description="Helical" evidence="2">
    <location>
        <begin position="52"/>
        <end position="70"/>
    </location>
</feature>
<evidence type="ECO:0000313" key="3">
    <source>
        <dbReference type="EMBL" id="GIT96382.1"/>
    </source>
</evidence>
<keyword evidence="2" id="KW-1133">Transmembrane helix</keyword>
<dbReference type="EMBL" id="BPFH01000006">
    <property type="protein sequence ID" value="GIT96382.1"/>
    <property type="molecule type" value="Genomic_DNA"/>
</dbReference>
<sequence>MTRYPLSIAVAPLASLLALALGVLCIAGGGTLAGLAVLSVQTDTPPWLSPQLLFGLVLTALGASLALRALHLRVTLALAAKDSSTGDKAPRSTQAPAKSNSQWTPTRVSPNDAPQPAEALLAKPRRQAPDTPVLRRVMPFASGEEGGNPAPHKTTTPVAKGDGFQPHPIFMARPPR</sequence>
<keyword evidence="2" id="KW-0812">Transmembrane</keyword>
<name>A0ABQ4NPN8_9RHOB</name>
<dbReference type="Proteomes" id="UP000786693">
    <property type="component" value="Unassembled WGS sequence"/>
</dbReference>
<evidence type="ECO:0000256" key="2">
    <source>
        <dbReference type="SAM" id="Phobius"/>
    </source>
</evidence>
<feature type="compositionally biased region" description="Polar residues" evidence="1">
    <location>
        <begin position="91"/>
        <end position="109"/>
    </location>
</feature>
<accession>A0ABQ4NPN8</accession>
<gene>
    <name evidence="3" type="ORF">JANAI62_30050</name>
</gene>
<protein>
    <submittedName>
        <fullName evidence="3">Uncharacterized protein</fullName>
    </submittedName>
</protein>
<keyword evidence="2" id="KW-0472">Membrane</keyword>
<keyword evidence="4" id="KW-1185">Reference proteome</keyword>
<evidence type="ECO:0000313" key="4">
    <source>
        <dbReference type="Proteomes" id="UP000786693"/>
    </source>
</evidence>